<evidence type="ECO:0000256" key="5">
    <source>
        <dbReference type="ARBA" id="ARBA00023014"/>
    </source>
</evidence>
<dbReference type="Proteomes" id="UP000031189">
    <property type="component" value="Unassembled WGS sequence"/>
</dbReference>
<comment type="function">
    <text evidence="6">Ferredoxins are iron-sulfur proteins that transfer electrons in a wide variety of metabolic reactions.</text>
</comment>
<dbReference type="InterPro" id="IPR051269">
    <property type="entry name" value="Fe-S_cluster_ET"/>
</dbReference>
<dbReference type="InterPro" id="IPR001080">
    <property type="entry name" value="3Fe4S_ferredoxin"/>
</dbReference>
<dbReference type="Gene3D" id="3.30.70.20">
    <property type="match status" value="1"/>
</dbReference>
<dbReference type="GO" id="GO:0005506">
    <property type="term" value="F:iron ion binding"/>
    <property type="evidence" value="ECO:0007669"/>
    <property type="project" value="UniProtKB-UniRule"/>
</dbReference>
<organism evidence="9 10">
    <name type="scientific">Terrisporobacter othiniensis</name>
    <dbReference type="NCBI Taxonomy" id="1577792"/>
    <lineage>
        <taxon>Bacteria</taxon>
        <taxon>Bacillati</taxon>
        <taxon>Bacillota</taxon>
        <taxon>Clostridia</taxon>
        <taxon>Peptostreptococcales</taxon>
        <taxon>Peptostreptococcaceae</taxon>
        <taxon>Terrisporobacter</taxon>
    </lineage>
</organism>
<dbReference type="Pfam" id="PF13459">
    <property type="entry name" value="Fer4_15"/>
    <property type="match status" value="1"/>
</dbReference>
<keyword evidence="5 6" id="KW-0411">Iron-sulfur</keyword>
<evidence type="ECO:0000313" key="10">
    <source>
        <dbReference type="Proteomes" id="UP000031189"/>
    </source>
</evidence>
<dbReference type="PANTHER" id="PTHR36923:SF3">
    <property type="entry name" value="FERREDOXIN"/>
    <property type="match status" value="1"/>
</dbReference>
<feature type="compositionally biased region" description="Acidic residues" evidence="7">
    <location>
        <begin position="43"/>
        <end position="54"/>
    </location>
</feature>
<dbReference type="AlphaFoldDB" id="A0A0B3VTD4"/>
<keyword evidence="10" id="KW-1185">Reference proteome</keyword>
<dbReference type="PANTHER" id="PTHR36923">
    <property type="entry name" value="FERREDOXIN"/>
    <property type="match status" value="1"/>
</dbReference>
<keyword evidence="2 6" id="KW-0479">Metal-binding</keyword>
<dbReference type="STRING" id="1577792.QX51_15710"/>
<evidence type="ECO:0000256" key="2">
    <source>
        <dbReference type="ARBA" id="ARBA00022723"/>
    </source>
</evidence>
<evidence type="ECO:0000256" key="3">
    <source>
        <dbReference type="ARBA" id="ARBA00022982"/>
    </source>
</evidence>
<dbReference type="PROSITE" id="PS51379">
    <property type="entry name" value="4FE4S_FER_2"/>
    <property type="match status" value="1"/>
</dbReference>
<evidence type="ECO:0000256" key="6">
    <source>
        <dbReference type="RuleBase" id="RU368020"/>
    </source>
</evidence>
<evidence type="ECO:0000256" key="7">
    <source>
        <dbReference type="SAM" id="MobiDB-lite"/>
    </source>
</evidence>
<protein>
    <recommendedName>
        <fullName evidence="6">Ferredoxin</fullName>
    </recommendedName>
</protein>
<sequence length="62" mass="6522">MKAHVDRDTCIGCGVCPSVCPAVFEMDDEGLSHVIVDTVPADAEDDAKDAEESCPVDAITVE</sequence>
<keyword evidence="3 6" id="KW-0249">Electron transport</keyword>
<dbReference type="PRINTS" id="PR00352">
    <property type="entry name" value="3FE4SFRDOXIN"/>
</dbReference>
<feature type="region of interest" description="Disordered" evidence="7">
    <location>
        <begin position="43"/>
        <end position="62"/>
    </location>
</feature>
<accession>A0A0B3VTD4</accession>
<evidence type="ECO:0000259" key="8">
    <source>
        <dbReference type="PROSITE" id="PS51379"/>
    </source>
</evidence>
<evidence type="ECO:0000313" key="9">
    <source>
        <dbReference type="EMBL" id="KHS56078.1"/>
    </source>
</evidence>
<comment type="caution">
    <text evidence="9">The sequence shown here is derived from an EMBL/GenBank/DDBJ whole genome shotgun (WGS) entry which is preliminary data.</text>
</comment>
<evidence type="ECO:0000256" key="1">
    <source>
        <dbReference type="ARBA" id="ARBA00022448"/>
    </source>
</evidence>
<keyword evidence="1 6" id="KW-0813">Transport</keyword>
<keyword evidence="4 6" id="KW-0408">Iron</keyword>
<dbReference type="EMBL" id="JWHR01000122">
    <property type="protein sequence ID" value="KHS56078.1"/>
    <property type="molecule type" value="Genomic_DNA"/>
</dbReference>
<evidence type="ECO:0000256" key="4">
    <source>
        <dbReference type="ARBA" id="ARBA00023004"/>
    </source>
</evidence>
<name>A0A0B3VTD4_9FIRM</name>
<dbReference type="GO" id="GO:0051536">
    <property type="term" value="F:iron-sulfur cluster binding"/>
    <property type="evidence" value="ECO:0007669"/>
    <property type="project" value="UniProtKB-KW"/>
</dbReference>
<dbReference type="GO" id="GO:0009055">
    <property type="term" value="F:electron transfer activity"/>
    <property type="evidence" value="ECO:0007669"/>
    <property type="project" value="UniProtKB-UniRule"/>
</dbReference>
<dbReference type="SUPFAM" id="SSF54862">
    <property type="entry name" value="4Fe-4S ferredoxins"/>
    <property type="match status" value="1"/>
</dbReference>
<feature type="domain" description="4Fe-4S ferredoxin-type" evidence="8">
    <location>
        <begin position="1"/>
        <end position="29"/>
    </location>
</feature>
<dbReference type="InterPro" id="IPR017896">
    <property type="entry name" value="4Fe4S_Fe-S-bd"/>
</dbReference>
<gene>
    <name evidence="9" type="ORF">QX51_15710</name>
</gene>
<proteinExistence type="predicted"/>
<dbReference type="RefSeq" id="WP_039680851.1">
    <property type="nucleotide sequence ID" value="NZ_JAWGXO010000004.1"/>
</dbReference>
<reference evidence="9 10" key="1">
    <citation type="submission" date="2014-12" db="EMBL/GenBank/DDBJ databases">
        <title>Draft genome sequence of Terrisporobacter sp. 08-306576, isolated from the blood culture of a bacteremia patient.</title>
        <authorList>
            <person name="Lund L.C."/>
            <person name="Sydenham T.V."/>
            <person name="Hogh S.V."/>
            <person name="Skov M.N."/>
            <person name="Kemp M."/>
            <person name="Justesen U.S."/>
        </authorList>
    </citation>
    <scope>NUCLEOTIDE SEQUENCE [LARGE SCALE GENOMIC DNA]</scope>
    <source>
        <strain evidence="9 10">08-306576</strain>
    </source>
</reference>
<dbReference type="OrthoDB" id="9803319at2"/>